<reference evidence="2 3" key="1">
    <citation type="submission" date="2024-09" db="EMBL/GenBank/DDBJ databases">
        <authorList>
            <person name="Sun Q."/>
            <person name="Mori K."/>
        </authorList>
    </citation>
    <scope>NUCLEOTIDE SEQUENCE [LARGE SCALE GENOMIC DNA]</scope>
    <source>
        <strain evidence="2 3">CCM 7609</strain>
    </source>
</reference>
<proteinExistence type="predicted"/>
<organism evidence="2 3">
    <name type="scientific">Citricoccus parietis</name>
    <dbReference type="NCBI Taxonomy" id="592307"/>
    <lineage>
        <taxon>Bacteria</taxon>
        <taxon>Bacillati</taxon>
        <taxon>Actinomycetota</taxon>
        <taxon>Actinomycetes</taxon>
        <taxon>Micrococcales</taxon>
        <taxon>Micrococcaceae</taxon>
        <taxon>Citricoccus</taxon>
    </lineage>
</organism>
<accession>A0ABV5FXF7</accession>
<name>A0ABV5FXF7_9MICC</name>
<dbReference type="Proteomes" id="UP001589575">
    <property type="component" value="Unassembled WGS sequence"/>
</dbReference>
<sequence length="53" mass="5805">MLRPGQRSGQPWGQRRTGAGGMRSSPDHRRDPCQALSPPPAHLSPVPHLSVWP</sequence>
<protein>
    <submittedName>
        <fullName evidence="2">Uncharacterized protein</fullName>
    </submittedName>
</protein>
<evidence type="ECO:0000313" key="2">
    <source>
        <dbReference type="EMBL" id="MFB9071361.1"/>
    </source>
</evidence>
<evidence type="ECO:0000313" key="3">
    <source>
        <dbReference type="Proteomes" id="UP001589575"/>
    </source>
</evidence>
<gene>
    <name evidence="2" type="ORF">ACFFX0_09200</name>
</gene>
<dbReference type="EMBL" id="JBHMFI010000001">
    <property type="protein sequence ID" value="MFB9071361.1"/>
    <property type="molecule type" value="Genomic_DNA"/>
</dbReference>
<feature type="region of interest" description="Disordered" evidence="1">
    <location>
        <begin position="1"/>
        <end position="53"/>
    </location>
</feature>
<keyword evidence="3" id="KW-1185">Reference proteome</keyword>
<evidence type="ECO:0000256" key="1">
    <source>
        <dbReference type="SAM" id="MobiDB-lite"/>
    </source>
</evidence>
<comment type="caution">
    <text evidence="2">The sequence shown here is derived from an EMBL/GenBank/DDBJ whole genome shotgun (WGS) entry which is preliminary data.</text>
</comment>